<keyword evidence="6" id="KW-1185">Reference proteome</keyword>
<dbReference type="GO" id="GO:0004419">
    <property type="term" value="F:hydroxymethylglutaryl-CoA lyase activity"/>
    <property type="evidence" value="ECO:0007669"/>
    <property type="project" value="TreeGrafter"/>
</dbReference>
<gene>
    <name evidence="5" type="ORF">EKG35_17140</name>
</gene>
<organism evidence="5 6">
    <name type="scientific">Lysinibacillus telephonicus</name>
    <dbReference type="NCBI Taxonomy" id="1714840"/>
    <lineage>
        <taxon>Bacteria</taxon>
        <taxon>Bacillati</taxon>
        <taxon>Bacillota</taxon>
        <taxon>Bacilli</taxon>
        <taxon>Bacillales</taxon>
        <taxon>Bacillaceae</taxon>
        <taxon>Lysinibacillus</taxon>
    </lineage>
</organism>
<dbReference type="Gene3D" id="3.20.20.70">
    <property type="entry name" value="Aldolase class I"/>
    <property type="match status" value="1"/>
</dbReference>
<dbReference type="PANTHER" id="PTHR42738">
    <property type="entry name" value="HYDROXYMETHYLGLUTARYL-COA LYASE"/>
    <property type="match status" value="1"/>
</dbReference>
<dbReference type="NCBIfam" id="NF004283">
    <property type="entry name" value="PRK05692.1"/>
    <property type="match status" value="1"/>
</dbReference>
<evidence type="ECO:0000313" key="6">
    <source>
        <dbReference type="Proteomes" id="UP000276349"/>
    </source>
</evidence>
<evidence type="ECO:0000256" key="2">
    <source>
        <dbReference type="ARBA" id="ARBA00022723"/>
    </source>
</evidence>
<dbReference type="Proteomes" id="UP000276349">
    <property type="component" value="Unassembled WGS sequence"/>
</dbReference>
<accession>A0A3S0HW06</accession>
<reference evidence="5 6" key="1">
    <citation type="submission" date="2018-12" db="EMBL/GenBank/DDBJ databases">
        <authorList>
            <person name="Yu L."/>
        </authorList>
    </citation>
    <scope>NUCLEOTIDE SEQUENCE [LARGE SCALE GENOMIC DNA]</scope>
    <source>
        <strain evidence="5 6">S5H2222</strain>
    </source>
</reference>
<sequence length="301" mass="33198">MTTNKVRIKEVGPRDGLQNEKNYISTTDKIAFIEKLSETGLDYIEVTSFVHPKWIPQLADAVDVLCNLKRRKEITYAALVPNIKGLERALQVHIDEVSIFMSASEGHNLSNINKTISDTFPVLKEVVEEARLNNLAVRGYVSTVIGCPYDGPVKPEQVLYVVDHLIDMGVKEISLGDTIGVGVPTDIERLLEVLLKKYPPYLFAMHFHDTYGTAIANIVKSLEMGILTFDSSIGGLGGCPYAKGASGNVATEDVHYLFTKMGKQTGLNAKKLLEAAYFIESKLGKTLNTKQLAISRSEVNH</sequence>
<evidence type="ECO:0000256" key="3">
    <source>
        <dbReference type="ARBA" id="ARBA00023239"/>
    </source>
</evidence>
<keyword evidence="3 5" id="KW-0456">Lyase</keyword>
<dbReference type="FunFam" id="3.20.20.70:FF:000071">
    <property type="entry name" value="Hydroxymethylglutaryl-CoA lyase"/>
    <property type="match status" value="1"/>
</dbReference>
<dbReference type="SUPFAM" id="SSF51569">
    <property type="entry name" value="Aldolase"/>
    <property type="match status" value="1"/>
</dbReference>
<evidence type="ECO:0000259" key="4">
    <source>
        <dbReference type="PROSITE" id="PS50991"/>
    </source>
</evidence>
<comment type="similarity">
    <text evidence="1">Belongs to the HMG-CoA lyase family.</text>
</comment>
<comment type="caution">
    <text evidence="5">The sequence shown here is derived from an EMBL/GenBank/DDBJ whole genome shotgun (WGS) entry which is preliminary data.</text>
</comment>
<dbReference type="EMBL" id="RXNR01000070">
    <property type="protein sequence ID" value="RTQ88935.1"/>
    <property type="molecule type" value="Genomic_DNA"/>
</dbReference>
<evidence type="ECO:0000256" key="1">
    <source>
        <dbReference type="ARBA" id="ARBA00009405"/>
    </source>
</evidence>
<name>A0A3S0HW06_9BACI</name>
<keyword evidence="2" id="KW-0479">Metal-binding</keyword>
<dbReference type="InterPro" id="IPR000891">
    <property type="entry name" value="PYR_CT"/>
</dbReference>
<protein>
    <submittedName>
        <fullName evidence="5">Hydroxymethylglutaryl-CoA lyase</fullName>
    </submittedName>
</protein>
<dbReference type="PANTHER" id="PTHR42738:SF7">
    <property type="entry name" value="HYDROXYMETHYLGLUTARYL-COA LYASE"/>
    <property type="match status" value="1"/>
</dbReference>
<dbReference type="OrthoDB" id="9784013at2"/>
<dbReference type="GO" id="GO:0046872">
    <property type="term" value="F:metal ion binding"/>
    <property type="evidence" value="ECO:0007669"/>
    <property type="project" value="UniProtKB-KW"/>
</dbReference>
<feature type="domain" description="Pyruvate carboxyltransferase" evidence="4">
    <location>
        <begin position="6"/>
        <end position="273"/>
    </location>
</feature>
<dbReference type="GO" id="GO:0006552">
    <property type="term" value="P:L-leucine catabolic process"/>
    <property type="evidence" value="ECO:0007669"/>
    <property type="project" value="TreeGrafter"/>
</dbReference>
<dbReference type="CDD" id="cd07938">
    <property type="entry name" value="DRE_TIM_HMGL"/>
    <property type="match status" value="1"/>
</dbReference>
<dbReference type="AlphaFoldDB" id="A0A3S0HW06"/>
<dbReference type="PROSITE" id="PS50991">
    <property type="entry name" value="PYR_CT"/>
    <property type="match status" value="1"/>
</dbReference>
<evidence type="ECO:0000313" key="5">
    <source>
        <dbReference type="EMBL" id="RTQ88935.1"/>
    </source>
</evidence>
<proteinExistence type="inferred from homology"/>
<dbReference type="InterPro" id="IPR013785">
    <property type="entry name" value="Aldolase_TIM"/>
</dbReference>
<dbReference type="Pfam" id="PF00682">
    <property type="entry name" value="HMGL-like"/>
    <property type="match status" value="1"/>
</dbReference>
<dbReference type="InterPro" id="IPR043594">
    <property type="entry name" value="HMGL"/>
</dbReference>
<dbReference type="RefSeq" id="WP_126295770.1">
    <property type="nucleotide sequence ID" value="NZ_CP155468.1"/>
</dbReference>
<dbReference type="GO" id="GO:0046951">
    <property type="term" value="P:ketone body biosynthetic process"/>
    <property type="evidence" value="ECO:0007669"/>
    <property type="project" value="TreeGrafter"/>
</dbReference>